<evidence type="ECO:0000313" key="7">
    <source>
        <dbReference type="Proteomes" id="UP000269265"/>
    </source>
</evidence>
<dbReference type="InterPro" id="IPR003593">
    <property type="entry name" value="AAA+_ATPase"/>
</dbReference>
<organism evidence="6 7">
    <name type="scientific">Aquabacterium soli</name>
    <dbReference type="NCBI Taxonomy" id="2493092"/>
    <lineage>
        <taxon>Bacteria</taxon>
        <taxon>Pseudomonadati</taxon>
        <taxon>Pseudomonadota</taxon>
        <taxon>Betaproteobacteria</taxon>
        <taxon>Burkholderiales</taxon>
        <taxon>Aquabacterium</taxon>
    </lineage>
</organism>
<dbReference type="InterPro" id="IPR051782">
    <property type="entry name" value="ABC_Transporter_VariousFunc"/>
</dbReference>
<proteinExistence type="predicted"/>
<dbReference type="PANTHER" id="PTHR42939">
    <property type="entry name" value="ABC TRANSPORTER ATP-BINDING PROTEIN ALBC-RELATED"/>
    <property type="match status" value="1"/>
</dbReference>
<comment type="caution">
    <text evidence="6">The sequence shown here is derived from an EMBL/GenBank/DDBJ whole genome shotgun (WGS) entry which is preliminary data.</text>
</comment>
<dbReference type="Pfam" id="PF00005">
    <property type="entry name" value="ABC_tran"/>
    <property type="match status" value="1"/>
</dbReference>
<feature type="domain" description="ABC transporter" evidence="5">
    <location>
        <begin position="3"/>
        <end position="206"/>
    </location>
</feature>
<keyword evidence="2" id="KW-1003">Cell membrane</keyword>
<keyword evidence="4 6" id="KW-0067">ATP-binding</keyword>
<dbReference type="InterPro" id="IPR003439">
    <property type="entry name" value="ABC_transporter-like_ATP-bd"/>
</dbReference>
<dbReference type="PROSITE" id="PS50893">
    <property type="entry name" value="ABC_TRANSPORTER_2"/>
    <property type="match status" value="1"/>
</dbReference>
<keyword evidence="7" id="KW-1185">Reference proteome</keyword>
<reference evidence="6 7" key="1">
    <citation type="submission" date="2018-12" db="EMBL/GenBank/DDBJ databases">
        <title>The whole draft genome of Aquabacterium sp. SJQ9.</title>
        <authorList>
            <person name="Sun L."/>
            <person name="Gao X."/>
            <person name="Chen W."/>
            <person name="Huang K."/>
        </authorList>
    </citation>
    <scope>NUCLEOTIDE SEQUENCE [LARGE SCALE GENOMIC DNA]</scope>
    <source>
        <strain evidence="6 7">SJQ9</strain>
    </source>
</reference>
<dbReference type="RefSeq" id="WP_125241186.1">
    <property type="nucleotide sequence ID" value="NZ_RSED01000001.1"/>
</dbReference>
<dbReference type="AlphaFoldDB" id="A0A426VGJ7"/>
<dbReference type="SUPFAM" id="SSF52540">
    <property type="entry name" value="P-loop containing nucleoside triphosphate hydrolases"/>
    <property type="match status" value="1"/>
</dbReference>
<protein>
    <submittedName>
        <fullName evidence="6">ABC transporter ATP-binding protein</fullName>
    </submittedName>
</protein>
<dbReference type="Proteomes" id="UP000269265">
    <property type="component" value="Unassembled WGS sequence"/>
</dbReference>
<dbReference type="GO" id="GO:0005524">
    <property type="term" value="F:ATP binding"/>
    <property type="evidence" value="ECO:0007669"/>
    <property type="project" value="UniProtKB-KW"/>
</dbReference>
<evidence type="ECO:0000313" key="6">
    <source>
        <dbReference type="EMBL" id="RRS06043.1"/>
    </source>
</evidence>
<sequence>MSLRFHRVSKAFGRSRVLQGASHSFAPGLYALHGPNGIGKSTLLAILAGILDPDEGEVHIDGHSLQSDPVAAKARLSYVPDECPLYPFMTGRELLQFIAGAKCTVIGPEVETLVDRFRLRPYLDTRFGHMSLGTQKKTMLVAAWIGAPAVLLMDEPSNGLDQTTREVLAGCLQALRERCVVIMSTHDAEFARIVGAGVISFDELQAQG</sequence>
<keyword evidence="3" id="KW-0547">Nucleotide-binding</keyword>
<dbReference type="InterPro" id="IPR027417">
    <property type="entry name" value="P-loop_NTPase"/>
</dbReference>
<dbReference type="PANTHER" id="PTHR42939:SF1">
    <property type="entry name" value="ABC TRANSPORTER ATP-BINDING PROTEIN ALBC-RELATED"/>
    <property type="match status" value="1"/>
</dbReference>
<keyword evidence="2" id="KW-0472">Membrane</keyword>
<dbReference type="OrthoDB" id="9087134at2"/>
<dbReference type="GO" id="GO:0016887">
    <property type="term" value="F:ATP hydrolysis activity"/>
    <property type="evidence" value="ECO:0007669"/>
    <property type="project" value="InterPro"/>
</dbReference>
<evidence type="ECO:0000256" key="1">
    <source>
        <dbReference type="ARBA" id="ARBA00022448"/>
    </source>
</evidence>
<evidence type="ECO:0000256" key="4">
    <source>
        <dbReference type="ARBA" id="ARBA00022840"/>
    </source>
</evidence>
<dbReference type="SMART" id="SM00382">
    <property type="entry name" value="AAA"/>
    <property type="match status" value="1"/>
</dbReference>
<evidence type="ECO:0000259" key="5">
    <source>
        <dbReference type="PROSITE" id="PS50893"/>
    </source>
</evidence>
<keyword evidence="1" id="KW-0813">Transport</keyword>
<evidence type="ECO:0000256" key="2">
    <source>
        <dbReference type="ARBA" id="ARBA00022475"/>
    </source>
</evidence>
<name>A0A426VGJ7_9BURK</name>
<dbReference type="EMBL" id="RSED01000001">
    <property type="protein sequence ID" value="RRS06043.1"/>
    <property type="molecule type" value="Genomic_DNA"/>
</dbReference>
<evidence type="ECO:0000256" key="3">
    <source>
        <dbReference type="ARBA" id="ARBA00022741"/>
    </source>
</evidence>
<accession>A0A426VGJ7</accession>
<dbReference type="Gene3D" id="3.40.50.300">
    <property type="entry name" value="P-loop containing nucleotide triphosphate hydrolases"/>
    <property type="match status" value="1"/>
</dbReference>
<gene>
    <name evidence="6" type="ORF">EIP75_00050</name>
</gene>